<evidence type="ECO:0000256" key="1">
    <source>
        <dbReference type="ARBA" id="ARBA00004123"/>
    </source>
</evidence>
<evidence type="ECO:0000313" key="8">
    <source>
        <dbReference type="Proteomes" id="UP001444661"/>
    </source>
</evidence>
<dbReference type="PROSITE" id="PS50048">
    <property type="entry name" value="ZN2_CY6_FUNGAL_2"/>
    <property type="match status" value="1"/>
</dbReference>
<dbReference type="InterPro" id="IPR001138">
    <property type="entry name" value="Zn2Cys6_DnaBD"/>
</dbReference>
<evidence type="ECO:0000256" key="3">
    <source>
        <dbReference type="ARBA" id="ARBA00023125"/>
    </source>
</evidence>
<dbReference type="SUPFAM" id="SSF57701">
    <property type="entry name" value="Zn2/Cys6 DNA-binding domain"/>
    <property type="match status" value="1"/>
</dbReference>
<gene>
    <name evidence="7" type="ORF">PG993_004724</name>
</gene>
<protein>
    <recommendedName>
        <fullName evidence="6">Zn(2)-C6 fungal-type domain-containing protein</fullName>
    </recommendedName>
</protein>
<dbReference type="PANTHER" id="PTHR46910">
    <property type="entry name" value="TRANSCRIPTION FACTOR PDR1"/>
    <property type="match status" value="1"/>
</dbReference>
<comment type="caution">
    <text evidence="7">The sequence shown here is derived from an EMBL/GenBank/DDBJ whole genome shotgun (WGS) entry which is preliminary data.</text>
</comment>
<proteinExistence type="predicted"/>
<dbReference type="SMART" id="SM00066">
    <property type="entry name" value="GAL4"/>
    <property type="match status" value="1"/>
</dbReference>
<keyword evidence="5" id="KW-0539">Nucleus</keyword>
<dbReference type="Pfam" id="PF00172">
    <property type="entry name" value="Zn_clus"/>
    <property type="match status" value="1"/>
</dbReference>
<name>A0ABR1TDJ8_9PEZI</name>
<feature type="domain" description="Zn(2)-C6 fungal-type" evidence="6">
    <location>
        <begin position="3"/>
        <end position="31"/>
    </location>
</feature>
<keyword evidence="2" id="KW-0805">Transcription regulation</keyword>
<dbReference type="Proteomes" id="UP001444661">
    <property type="component" value="Unassembled WGS sequence"/>
</dbReference>
<evidence type="ECO:0000259" key="6">
    <source>
        <dbReference type="PROSITE" id="PS50048"/>
    </source>
</evidence>
<dbReference type="InterPro" id="IPR036864">
    <property type="entry name" value="Zn2-C6_fun-type_DNA-bd_sf"/>
</dbReference>
<reference evidence="7 8" key="1">
    <citation type="submission" date="2023-01" db="EMBL/GenBank/DDBJ databases">
        <title>Analysis of 21 Apiospora genomes using comparative genomics revels a genus with tremendous synthesis potential of carbohydrate active enzymes and secondary metabolites.</title>
        <authorList>
            <person name="Sorensen T."/>
        </authorList>
    </citation>
    <scope>NUCLEOTIDE SEQUENCE [LARGE SCALE GENOMIC DNA]</scope>
    <source>
        <strain evidence="7 8">CBS 33761</strain>
    </source>
</reference>
<evidence type="ECO:0000256" key="5">
    <source>
        <dbReference type="ARBA" id="ARBA00023242"/>
    </source>
</evidence>
<keyword evidence="3" id="KW-0238">DNA-binding</keyword>
<evidence type="ECO:0000313" key="7">
    <source>
        <dbReference type="EMBL" id="KAK8044700.1"/>
    </source>
</evidence>
<keyword evidence="8" id="KW-1185">Reference proteome</keyword>
<comment type="subcellular location">
    <subcellularLocation>
        <location evidence="1">Nucleus</location>
    </subcellularLocation>
</comment>
<evidence type="ECO:0000256" key="2">
    <source>
        <dbReference type="ARBA" id="ARBA00023015"/>
    </source>
</evidence>
<dbReference type="CDD" id="cd00067">
    <property type="entry name" value="GAL4"/>
    <property type="match status" value="1"/>
</dbReference>
<dbReference type="Gene3D" id="4.10.240.10">
    <property type="entry name" value="Zn(2)-C6 fungal-type DNA-binding domain"/>
    <property type="match status" value="1"/>
</dbReference>
<dbReference type="CDD" id="cd12148">
    <property type="entry name" value="fungal_TF_MHR"/>
    <property type="match status" value="1"/>
</dbReference>
<dbReference type="InterPro" id="IPR050987">
    <property type="entry name" value="AtrR-like"/>
</dbReference>
<dbReference type="PANTHER" id="PTHR46910:SF37">
    <property type="entry name" value="ZN(II)2CYS6 TRANSCRIPTION FACTOR (EUROFUNG)"/>
    <property type="match status" value="1"/>
</dbReference>
<organism evidence="7 8">
    <name type="scientific">Apiospora rasikravindrae</name>
    <dbReference type="NCBI Taxonomy" id="990691"/>
    <lineage>
        <taxon>Eukaryota</taxon>
        <taxon>Fungi</taxon>
        <taxon>Dikarya</taxon>
        <taxon>Ascomycota</taxon>
        <taxon>Pezizomycotina</taxon>
        <taxon>Sordariomycetes</taxon>
        <taxon>Xylariomycetidae</taxon>
        <taxon>Amphisphaeriales</taxon>
        <taxon>Apiosporaceae</taxon>
        <taxon>Apiospora</taxon>
    </lineage>
</organism>
<accession>A0ABR1TDJ8</accession>
<keyword evidence="4" id="KW-0804">Transcription</keyword>
<dbReference type="EMBL" id="JAQQWK010000003">
    <property type="protein sequence ID" value="KAK8044700.1"/>
    <property type="molecule type" value="Genomic_DNA"/>
</dbReference>
<sequence>MGDTCYSRKIKCDMTKPVCSNCQLYKVRCTTTLIRRRAMAPEVKPADVTPPGREHDNHNESLEARLKGIEARLDSLGASPSGGDASLASLLGYPSIINNTHDFSPNVMDLGMLKTPDASEPEVVMGSSSNTSNASSMSIDGSFLEMPPLHEALPVIETYFRDFNSMLPLHHEPTFMKLLHRCYSGGSPEQQSQRA</sequence>
<evidence type="ECO:0000256" key="4">
    <source>
        <dbReference type="ARBA" id="ARBA00023163"/>
    </source>
</evidence>